<accession>A0A2W2G1W9</accession>
<evidence type="ECO:0000313" key="8">
    <source>
        <dbReference type="Proteomes" id="UP000248924"/>
    </source>
</evidence>
<keyword evidence="4 6" id="KW-1133">Transmembrane helix</keyword>
<dbReference type="InterPro" id="IPR012809">
    <property type="entry name" value="ECF_CbiQ"/>
</dbReference>
<dbReference type="Pfam" id="PF02361">
    <property type="entry name" value="CbiQ"/>
    <property type="match status" value="1"/>
</dbReference>
<dbReference type="PANTHER" id="PTHR43723">
    <property type="entry name" value="COBALT TRANSPORT PROTEIN CBIQ"/>
    <property type="match status" value="1"/>
</dbReference>
<evidence type="ECO:0000256" key="6">
    <source>
        <dbReference type="SAM" id="Phobius"/>
    </source>
</evidence>
<dbReference type="InterPro" id="IPR003339">
    <property type="entry name" value="ABC/ECF_trnsptr_transmembrane"/>
</dbReference>
<evidence type="ECO:0000313" key="7">
    <source>
        <dbReference type="EMBL" id="PZG20884.1"/>
    </source>
</evidence>
<feature type="transmembrane region" description="Helical" evidence="6">
    <location>
        <begin position="66"/>
        <end position="85"/>
    </location>
</feature>
<dbReference type="OrthoDB" id="4407546at2"/>
<protein>
    <submittedName>
        <fullName evidence="7">Cobalt ECF transporter T component CbiQ</fullName>
    </submittedName>
</protein>
<evidence type="ECO:0000256" key="4">
    <source>
        <dbReference type="ARBA" id="ARBA00022989"/>
    </source>
</evidence>
<sequence>MLALDAAAYASPWRRRHPAEKALLALGLLGCALLLPPWPGAALVGVTAAVALLGPAALPPRLLARAARTPLLFILTGSVPMLVAVSGPTSVRWAPDGVATAGATAGRAAAALLCLLLFAATTPLADVLPRLHRIGVPTAVTEVAALIYRMLFLLLDSVHAVRQAQAARLGYRTWASTYRSLAGQAGAVFLRAFSLARRLEEGLALRGYTGSLAVRTEVRRPSAAFLATTVLLLAALVLATRMLVVTG</sequence>
<keyword evidence="3 6" id="KW-0812">Transmembrane</keyword>
<dbReference type="RefSeq" id="WP_111213258.1">
    <property type="nucleotide sequence ID" value="NZ_POTY01000036.1"/>
</dbReference>
<evidence type="ECO:0000256" key="2">
    <source>
        <dbReference type="ARBA" id="ARBA00022475"/>
    </source>
</evidence>
<dbReference type="PANTHER" id="PTHR43723:SF1">
    <property type="entry name" value="COBALT TRANSPORT PROTEIN CBIQ"/>
    <property type="match status" value="1"/>
</dbReference>
<keyword evidence="5 6" id="KW-0472">Membrane</keyword>
<proteinExistence type="predicted"/>
<gene>
    <name evidence="7" type="primary">cbiQ</name>
    <name evidence="7" type="ORF">C1I95_08605</name>
</gene>
<evidence type="ECO:0000256" key="5">
    <source>
        <dbReference type="ARBA" id="ARBA00023136"/>
    </source>
</evidence>
<dbReference type="AlphaFoldDB" id="A0A2W2G1W9"/>
<organism evidence="7 8">
    <name type="scientific">Micromonospora craterilacus</name>
    <dbReference type="NCBI Taxonomy" id="1655439"/>
    <lineage>
        <taxon>Bacteria</taxon>
        <taxon>Bacillati</taxon>
        <taxon>Actinomycetota</taxon>
        <taxon>Actinomycetes</taxon>
        <taxon>Micromonosporales</taxon>
        <taxon>Micromonosporaceae</taxon>
        <taxon>Micromonospora</taxon>
    </lineage>
</organism>
<dbReference type="GO" id="GO:0043190">
    <property type="term" value="C:ATP-binding cassette (ABC) transporter complex"/>
    <property type="evidence" value="ECO:0007669"/>
    <property type="project" value="InterPro"/>
</dbReference>
<comment type="subcellular location">
    <subcellularLocation>
        <location evidence="1">Cell membrane</location>
        <topology evidence="1">Multi-pass membrane protein</topology>
    </subcellularLocation>
</comment>
<dbReference type="Proteomes" id="UP000248924">
    <property type="component" value="Unassembled WGS sequence"/>
</dbReference>
<feature type="transmembrane region" description="Helical" evidence="6">
    <location>
        <begin position="223"/>
        <end position="244"/>
    </location>
</feature>
<dbReference type="CDD" id="cd16914">
    <property type="entry name" value="EcfT"/>
    <property type="match status" value="1"/>
</dbReference>
<dbReference type="NCBIfam" id="TIGR02454">
    <property type="entry name" value="ECF_T_CbiQ"/>
    <property type="match status" value="1"/>
</dbReference>
<keyword evidence="8" id="KW-1185">Reference proteome</keyword>
<comment type="caution">
    <text evidence="7">The sequence shown here is derived from an EMBL/GenBank/DDBJ whole genome shotgun (WGS) entry which is preliminary data.</text>
</comment>
<feature type="transmembrane region" description="Helical" evidence="6">
    <location>
        <begin position="97"/>
        <end position="122"/>
    </location>
</feature>
<evidence type="ECO:0000256" key="1">
    <source>
        <dbReference type="ARBA" id="ARBA00004651"/>
    </source>
</evidence>
<evidence type="ECO:0000256" key="3">
    <source>
        <dbReference type="ARBA" id="ARBA00022692"/>
    </source>
</evidence>
<keyword evidence="2" id="KW-1003">Cell membrane</keyword>
<dbReference type="GO" id="GO:0006824">
    <property type="term" value="P:cobalt ion transport"/>
    <property type="evidence" value="ECO:0007669"/>
    <property type="project" value="InterPro"/>
</dbReference>
<reference evidence="7 8" key="1">
    <citation type="submission" date="2018-01" db="EMBL/GenBank/DDBJ databases">
        <title>Draft genome sequence of Jishengella sp. NA12.</title>
        <authorList>
            <person name="Sahin N."/>
            <person name="Ay H."/>
            <person name="Saygin H."/>
        </authorList>
    </citation>
    <scope>NUCLEOTIDE SEQUENCE [LARGE SCALE GENOMIC DNA]</scope>
    <source>
        <strain evidence="7 8">NA12</strain>
    </source>
</reference>
<name>A0A2W2G1W9_9ACTN</name>
<dbReference type="InterPro" id="IPR052770">
    <property type="entry name" value="Cobalt_transport_CbiQ"/>
</dbReference>
<dbReference type="EMBL" id="POTY01000036">
    <property type="protein sequence ID" value="PZG20884.1"/>
    <property type="molecule type" value="Genomic_DNA"/>
</dbReference>